<dbReference type="Gene3D" id="3.40.50.1170">
    <property type="entry name" value="L-asparaginase, N-terminal domain"/>
    <property type="match status" value="1"/>
</dbReference>
<evidence type="ECO:0000256" key="2">
    <source>
        <dbReference type="ARBA" id="ARBA00022801"/>
    </source>
</evidence>
<dbReference type="FunFam" id="3.40.50.1170:FF:000001">
    <property type="entry name" value="L-asparaginase 2"/>
    <property type="match status" value="1"/>
</dbReference>
<dbReference type="PIRSF" id="PIRSF001220">
    <property type="entry name" value="L-ASNase_gatD"/>
    <property type="match status" value="1"/>
</dbReference>
<dbReference type="InterPro" id="IPR027475">
    <property type="entry name" value="Asparaginase/glutaminase_AS2"/>
</dbReference>
<dbReference type="InterPro" id="IPR036152">
    <property type="entry name" value="Asp/glu_Ase-like_sf"/>
</dbReference>
<evidence type="ECO:0000259" key="8">
    <source>
        <dbReference type="Pfam" id="PF17763"/>
    </source>
</evidence>
<proteinExistence type="inferred from homology"/>
<evidence type="ECO:0000259" key="7">
    <source>
        <dbReference type="Pfam" id="PF00710"/>
    </source>
</evidence>
<evidence type="ECO:0000313" key="10">
    <source>
        <dbReference type="Proteomes" id="UP000025047"/>
    </source>
</evidence>
<dbReference type="PIRSF" id="PIRSF500176">
    <property type="entry name" value="L_ASNase"/>
    <property type="match status" value="1"/>
</dbReference>
<dbReference type="InterPro" id="IPR040919">
    <property type="entry name" value="Asparaginase_C"/>
</dbReference>
<accession>A0A017HE07</accession>
<feature type="binding site" evidence="4">
    <location>
        <begin position="89"/>
        <end position="90"/>
    </location>
    <ligand>
        <name>substrate</name>
    </ligand>
</feature>
<dbReference type="Gene3D" id="3.40.50.40">
    <property type="match status" value="1"/>
</dbReference>
<dbReference type="SFLD" id="SFLDS00057">
    <property type="entry name" value="Glutaminase/Asparaginase"/>
    <property type="match status" value="1"/>
</dbReference>
<dbReference type="SMART" id="SM00870">
    <property type="entry name" value="Asparaginase"/>
    <property type="match status" value="1"/>
</dbReference>
<dbReference type="PROSITE" id="PS00144">
    <property type="entry name" value="ASN_GLN_ASE_1"/>
    <property type="match status" value="1"/>
</dbReference>
<evidence type="ECO:0000313" key="9">
    <source>
        <dbReference type="EMBL" id="EYD72752.1"/>
    </source>
</evidence>
<evidence type="ECO:0000256" key="5">
    <source>
        <dbReference type="PROSITE-ProRule" id="PRU10099"/>
    </source>
</evidence>
<evidence type="ECO:0000256" key="4">
    <source>
        <dbReference type="PIRSR" id="PIRSR001220-2"/>
    </source>
</evidence>
<keyword evidence="10" id="KW-1185">Reference proteome</keyword>
<dbReference type="InterPro" id="IPR004550">
    <property type="entry name" value="AsnASE_II"/>
</dbReference>
<dbReference type="PANTHER" id="PTHR11707">
    <property type="entry name" value="L-ASPARAGINASE"/>
    <property type="match status" value="1"/>
</dbReference>
<dbReference type="EC" id="3.5.1.1" evidence="9"/>
<feature type="domain" description="Asparaginase/glutaminase C-terminal" evidence="8">
    <location>
        <begin position="208"/>
        <end position="320"/>
    </location>
</feature>
<feature type="binding site" evidence="4">
    <location>
        <position position="56"/>
    </location>
    <ligand>
        <name>substrate</name>
    </ligand>
</feature>
<dbReference type="PROSITE" id="PS00917">
    <property type="entry name" value="ASN_GLN_ASE_2"/>
    <property type="match status" value="1"/>
</dbReference>
<dbReference type="PANTHER" id="PTHR11707:SF28">
    <property type="entry name" value="60 KDA LYSOPHOSPHOLIPASE"/>
    <property type="match status" value="1"/>
</dbReference>
<dbReference type="CDD" id="cd08964">
    <property type="entry name" value="L-asparaginase_II"/>
    <property type="match status" value="1"/>
</dbReference>
<dbReference type="RefSeq" id="WP_017929035.1">
    <property type="nucleotide sequence ID" value="NZ_KB822999.1"/>
</dbReference>
<dbReference type="GO" id="GO:0004067">
    <property type="term" value="F:asparaginase activity"/>
    <property type="evidence" value="ECO:0007669"/>
    <property type="project" value="UniProtKB-UniRule"/>
</dbReference>
<feature type="domain" description="L-asparaginase N-terminal" evidence="7">
    <location>
        <begin position="4"/>
        <end position="193"/>
    </location>
</feature>
<dbReference type="PROSITE" id="PS51732">
    <property type="entry name" value="ASN_GLN_ASE_3"/>
    <property type="match status" value="1"/>
</dbReference>
<dbReference type="HOGENOM" id="CLU_019134_1_0_5"/>
<dbReference type="GO" id="GO:0006528">
    <property type="term" value="P:asparagine metabolic process"/>
    <property type="evidence" value="ECO:0007669"/>
    <property type="project" value="InterPro"/>
</dbReference>
<dbReference type="Proteomes" id="UP000025047">
    <property type="component" value="Unassembled WGS sequence"/>
</dbReference>
<reference evidence="9 10" key="1">
    <citation type="submission" date="2013-03" db="EMBL/GenBank/DDBJ databases">
        <authorList>
            <person name="Fiebig A."/>
            <person name="Goeker M."/>
            <person name="Klenk H.-P.P."/>
        </authorList>
    </citation>
    <scope>NUCLEOTIDE SEQUENCE [LARGE SCALE GENOMIC DNA]</scope>
    <source>
        <strain evidence="9 10">DSM 17492</strain>
    </source>
</reference>
<dbReference type="InterPro" id="IPR020827">
    <property type="entry name" value="Asparaginase/glutaminase_AS1"/>
</dbReference>
<dbReference type="PATRIC" id="fig|1122180.6.peg.1535"/>
<dbReference type="InterPro" id="IPR027473">
    <property type="entry name" value="L-asparaginase_C"/>
</dbReference>
<sequence length="325" mass="33115">MTGVTLISTGGTIASRHSEQDGAVTASLAGAALMGMLHDPLDGIDVRVQEFRELNSFALTLADAHGLVAAIRTALDAPDCAGVVVTHGTDTMEESAYLADILVAGDKPVVFTGAQRHAGDPDSDGPRNIADAIRVAAAPQARGIGAVILFEGEIHAARDVTKAHTSRTDTFRSPGAGKLGEVDLGEVHLYRHPGARRIVADAGLAEGVELLKLGLGATPALLEFCAQSGAPGVVIEGFGRGNAPRGFAPVVARLTQAGVPVLLASRCFEGRTRAVYGADSGGTTLVEAGALMTGTLPGLKSRLLLAALLGQGAGRDEIAAALLRA</sequence>
<dbReference type="eggNOG" id="COG0252">
    <property type="taxonomic scope" value="Bacteria"/>
</dbReference>
<dbReference type="InterPro" id="IPR006034">
    <property type="entry name" value="Asparaginase/glutaminase-like"/>
</dbReference>
<feature type="active site" evidence="6">
    <location>
        <position position="89"/>
    </location>
</feature>
<feature type="active site" evidence="5">
    <location>
        <position position="12"/>
    </location>
</feature>
<dbReference type="EMBL" id="APGJ01000004">
    <property type="protein sequence ID" value="EYD72752.1"/>
    <property type="molecule type" value="Genomic_DNA"/>
</dbReference>
<dbReference type="InterPro" id="IPR027474">
    <property type="entry name" value="L-asparaginase_N"/>
</dbReference>
<evidence type="ECO:0000256" key="6">
    <source>
        <dbReference type="PROSITE-ProRule" id="PRU10100"/>
    </source>
</evidence>
<feature type="active site" description="O-isoaspartyl threonine intermediate" evidence="3">
    <location>
        <position position="12"/>
    </location>
</feature>
<evidence type="ECO:0000256" key="3">
    <source>
        <dbReference type="PIRSR" id="PIRSR001220-1"/>
    </source>
</evidence>
<dbReference type="AlphaFoldDB" id="A0A017HE07"/>
<dbReference type="PRINTS" id="PR00139">
    <property type="entry name" value="ASNGLNASE"/>
</dbReference>
<evidence type="ECO:0000256" key="1">
    <source>
        <dbReference type="ARBA" id="ARBA00010518"/>
    </source>
</evidence>
<gene>
    <name evidence="9" type="ORF">Lokhon_01557</name>
</gene>
<dbReference type="SUPFAM" id="SSF53774">
    <property type="entry name" value="Glutaminase/Asparaginase"/>
    <property type="match status" value="1"/>
</dbReference>
<comment type="similarity">
    <text evidence="1">Belongs to the asparaginase 1 family.</text>
</comment>
<dbReference type="Pfam" id="PF17763">
    <property type="entry name" value="Asparaginase_C"/>
    <property type="match status" value="1"/>
</dbReference>
<organism evidence="9 10">
    <name type="scientific">Limimaricola hongkongensis DSM 17492</name>
    <dbReference type="NCBI Taxonomy" id="1122180"/>
    <lineage>
        <taxon>Bacteria</taxon>
        <taxon>Pseudomonadati</taxon>
        <taxon>Pseudomonadota</taxon>
        <taxon>Alphaproteobacteria</taxon>
        <taxon>Rhodobacterales</taxon>
        <taxon>Paracoccaceae</taxon>
        <taxon>Limimaricola</taxon>
    </lineage>
</organism>
<dbReference type="Pfam" id="PF00710">
    <property type="entry name" value="Asparaginase"/>
    <property type="match status" value="1"/>
</dbReference>
<dbReference type="InterPro" id="IPR037152">
    <property type="entry name" value="L-asparaginase_N_sf"/>
</dbReference>
<comment type="caution">
    <text evidence="9">The sequence shown here is derived from an EMBL/GenBank/DDBJ whole genome shotgun (WGS) entry which is preliminary data.</text>
</comment>
<protein>
    <submittedName>
        <fullName evidence="9">L-asparaginase</fullName>
        <ecNumber evidence="9">3.5.1.1</ecNumber>
    </submittedName>
</protein>
<keyword evidence="2 9" id="KW-0378">Hydrolase</keyword>
<dbReference type="OrthoDB" id="9788068at2"/>
<dbReference type="STRING" id="1122180.Lokhon_01557"/>
<name>A0A017HE07_9RHOB</name>